<dbReference type="Proteomes" id="UP001652660">
    <property type="component" value="Chromosome 4c"/>
</dbReference>
<evidence type="ECO:0000313" key="5">
    <source>
        <dbReference type="RefSeq" id="XP_071901448.1"/>
    </source>
</evidence>
<evidence type="ECO:0000313" key="11">
    <source>
        <dbReference type="RefSeq" id="XP_071901454.1"/>
    </source>
</evidence>
<dbReference type="RefSeq" id="XP_071901452.1">
    <property type="nucleotide sequence ID" value="XM_072045351.1"/>
</dbReference>
<dbReference type="RefSeq" id="XP_071901454.1">
    <property type="nucleotide sequence ID" value="XM_072045353.1"/>
</dbReference>
<dbReference type="RefSeq" id="XP_071901450.1">
    <property type="nucleotide sequence ID" value="XM_072045349.1"/>
</dbReference>
<evidence type="ECO:0000313" key="1">
    <source>
        <dbReference type="Proteomes" id="UP001652660"/>
    </source>
</evidence>
<dbReference type="RefSeq" id="XP_071901449.1">
    <property type="nucleotide sequence ID" value="XM_072045348.1"/>
</dbReference>
<evidence type="ECO:0000313" key="7">
    <source>
        <dbReference type="RefSeq" id="XP_071901450.1"/>
    </source>
</evidence>
<accession>A0ABM4U2D0</accession>
<organism evidence="1 5">
    <name type="scientific">Coffea arabica</name>
    <name type="common">Arabian coffee</name>
    <dbReference type="NCBI Taxonomy" id="13443"/>
    <lineage>
        <taxon>Eukaryota</taxon>
        <taxon>Viridiplantae</taxon>
        <taxon>Streptophyta</taxon>
        <taxon>Embryophyta</taxon>
        <taxon>Tracheophyta</taxon>
        <taxon>Spermatophyta</taxon>
        <taxon>Magnoliopsida</taxon>
        <taxon>eudicotyledons</taxon>
        <taxon>Gunneridae</taxon>
        <taxon>Pentapetalae</taxon>
        <taxon>asterids</taxon>
        <taxon>lamiids</taxon>
        <taxon>Gentianales</taxon>
        <taxon>Rubiaceae</taxon>
        <taxon>Ixoroideae</taxon>
        <taxon>Gardenieae complex</taxon>
        <taxon>Bertiereae - Coffeeae clade</taxon>
        <taxon>Coffeeae</taxon>
        <taxon>Coffea</taxon>
    </lineage>
</organism>
<name>A0ABM4U2D0_COFAR</name>
<sequence>MPRVPLPKATDVVGLLTKMKLEIVQSGKIPKNQALLVYNRNLKTEEEARKEDDANLKDAEAAKFAEDPVEEFKAAARREIKRDKMLKLLVAVGILESTSSAVAGVRVAIQKGPVEGPVELTNKLLGYSKRNRSLEQRKRVKQIVAVREYLQELVKNQAAKKSGGPHVVRARGGE</sequence>
<reference evidence="2 3" key="1">
    <citation type="submission" date="2025-05" db="UniProtKB">
        <authorList>
            <consortium name="RefSeq"/>
        </authorList>
    </citation>
    <scope>IDENTIFICATION</scope>
    <source>
        <tissue evidence="2 3">Leaves</tissue>
    </source>
</reference>
<evidence type="ECO:0000313" key="6">
    <source>
        <dbReference type="RefSeq" id="XP_071901449.1"/>
    </source>
</evidence>
<gene>
    <name evidence="2 3 4 5 6 7 8 9 10 11" type="primary">LOC113741312</name>
</gene>
<dbReference type="RefSeq" id="XP_071901451.1">
    <property type="nucleotide sequence ID" value="XM_072045350.1"/>
</dbReference>
<dbReference type="GeneID" id="113741312"/>
<proteinExistence type="predicted"/>
<dbReference type="RefSeq" id="XP_071901446.1">
    <property type="nucleotide sequence ID" value="XM_072045345.1"/>
</dbReference>
<dbReference type="RefSeq" id="XP_071901453.1">
    <property type="nucleotide sequence ID" value="XM_072045352.1"/>
</dbReference>
<evidence type="ECO:0000313" key="8">
    <source>
        <dbReference type="RefSeq" id="XP_071901451.1"/>
    </source>
</evidence>
<evidence type="ECO:0000313" key="10">
    <source>
        <dbReference type="RefSeq" id="XP_071901453.1"/>
    </source>
</evidence>
<dbReference type="RefSeq" id="XP_071901445.1">
    <property type="nucleotide sequence ID" value="XM_072045344.1"/>
</dbReference>
<evidence type="ECO:0000313" key="9">
    <source>
        <dbReference type="RefSeq" id="XP_071901452.1"/>
    </source>
</evidence>
<keyword evidence="1" id="KW-1185">Reference proteome</keyword>
<evidence type="ECO:0000313" key="4">
    <source>
        <dbReference type="RefSeq" id="XP_071901447.1"/>
    </source>
</evidence>
<dbReference type="RefSeq" id="XP_071901448.1">
    <property type="nucleotide sequence ID" value="XM_072045347.1"/>
</dbReference>
<dbReference type="RefSeq" id="XP_071901447.1">
    <property type="nucleotide sequence ID" value="XM_072045346.1"/>
</dbReference>
<evidence type="ECO:0000313" key="3">
    <source>
        <dbReference type="RefSeq" id="XP_071901446.1"/>
    </source>
</evidence>
<protein>
    <submittedName>
        <fullName evidence="2 3">Uncharacterized protein</fullName>
    </submittedName>
</protein>
<evidence type="ECO:0000313" key="2">
    <source>
        <dbReference type="RefSeq" id="XP_071901445.1"/>
    </source>
</evidence>